<dbReference type="SUPFAM" id="SSF52161">
    <property type="entry name" value="Ribosomal protein L13"/>
    <property type="match status" value="1"/>
</dbReference>
<dbReference type="GO" id="GO:0003729">
    <property type="term" value="F:mRNA binding"/>
    <property type="evidence" value="ECO:0007669"/>
    <property type="project" value="UniProtKB-ARBA"/>
</dbReference>
<dbReference type="GO" id="GO:0017148">
    <property type="term" value="P:negative regulation of translation"/>
    <property type="evidence" value="ECO:0007669"/>
    <property type="project" value="TreeGrafter"/>
</dbReference>
<dbReference type="Gene3D" id="3.90.1180.10">
    <property type="entry name" value="Ribosomal protein L13"/>
    <property type="match status" value="1"/>
</dbReference>
<dbReference type="CDD" id="cd00392">
    <property type="entry name" value="Ribosomal_L13"/>
    <property type="match status" value="1"/>
</dbReference>
<dbReference type="EMBL" id="VFSU01000004">
    <property type="protein sequence ID" value="TPE64933.1"/>
    <property type="molecule type" value="Genomic_DNA"/>
</dbReference>
<comment type="subunit">
    <text evidence="2 6">Part of the 50S ribosomal subunit.</text>
</comment>
<dbReference type="RefSeq" id="WP_140926238.1">
    <property type="nucleotide sequence ID" value="NZ_VFSU01000004.1"/>
</dbReference>
<dbReference type="AlphaFoldDB" id="A0A501XX53"/>
<organism evidence="7 8">
    <name type="scientific">Sandaracinobacter neustonicus</name>
    <dbReference type="NCBI Taxonomy" id="1715348"/>
    <lineage>
        <taxon>Bacteria</taxon>
        <taxon>Pseudomonadati</taxon>
        <taxon>Pseudomonadota</taxon>
        <taxon>Alphaproteobacteria</taxon>
        <taxon>Sphingomonadales</taxon>
        <taxon>Sphingosinicellaceae</taxon>
        <taxon>Sandaracinobacter</taxon>
    </lineage>
</organism>
<comment type="caution">
    <text evidence="7">The sequence shown here is derived from an EMBL/GenBank/DDBJ whole genome shotgun (WGS) entry which is preliminary data.</text>
</comment>
<keyword evidence="4 6" id="KW-0687">Ribonucleoprotein</keyword>
<evidence type="ECO:0000313" key="7">
    <source>
        <dbReference type="EMBL" id="TPE64933.1"/>
    </source>
</evidence>
<dbReference type="GO" id="GO:0022625">
    <property type="term" value="C:cytosolic large ribosomal subunit"/>
    <property type="evidence" value="ECO:0007669"/>
    <property type="project" value="TreeGrafter"/>
</dbReference>
<gene>
    <name evidence="6 7" type="primary">rplM</name>
    <name evidence="7" type="ORF">FJQ54_00355</name>
</gene>
<dbReference type="HAMAP" id="MF_01366">
    <property type="entry name" value="Ribosomal_uL13"/>
    <property type="match status" value="1"/>
</dbReference>
<evidence type="ECO:0000256" key="1">
    <source>
        <dbReference type="ARBA" id="ARBA00006227"/>
    </source>
</evidence>
<sequence length="166" mass="18294">MLTRTTASAKPAEVEKKWILIDADGLVVGRLASIVANRLRGKHKASFTPHVDCGDNVIVINADKVRFTGRKASQKTYYRHTGYAGGIKEVRADKVLAGRFPERVLEKAVERMVPRGPLGRQQMRNLRVFAGSEHPHAAQNPEVLDVASMNRKNVLGSQVETKVAAQ</sequence>
<dbReference type="PANTHER" id="PTHR11545:SF2">
    <property type="entry name" value="LARGE RIBOSOMAL SUBUNIT PROTEIN UL13M"/>
    <property type="match status" value="1"/>
</dbReference>
<evidence type="ECO:0000256" key="2">
    <source>
        <dbReference type="ARBA" id="ARBA00011838"/>
    </source>
</evidence>
<evidence type="ECO:0000313" key="8">
    <source>
        <dbReference type="Proteomes" id="UP000319897"/>
    </source>
</evidence>
<evidence type="ECO:0000256" key="5">
    <source>
        <dbReference type="ARBA" id="ARBA00035201"/>
    </source>
</evidence>
<dbReference type="OrthoDB" id="9801330at2"/>
<dbReference type="Proteomes" id="UP000319897">
    <property type="component" value="Unassembled WGS sequence"/>
</dbReference>
<comment type="similarity">
    <text evidence="1 6">Belongs to the universal ribosomal protein uL13 family.</text>
</comment>
<dbReference type="GO" id="GO:0003735">
    <property type="term" value="F:structural constituent of ribosome"/>
    <property type="evidence" value="ECO:0007669"/>
    <property type="project" value="InterPro"/>
</dbReference>
<name>A0A501XX53_9SPHN</name>
<keyword evidence="3 6" id="KW-0689">Ribosomal protein</keyword>
<reference evidence="7 8" key="1">
    <citation type="submission" date="2019-06" db="EMBL/GenBank/DDBJ databases">
        <authorList>
            <person name="Lee I."/>
            <person name="Jang G.I."/>
            <person name="Hwang C.Y."/>
        </authorList>
    </citation>
    <scope>NUCLEOTIDE SEQUENCE [LARGE SCALE GENOMIC DNA]</scope>
    <source>
        <strain evidence="7 8">PAMC 28131</strain>
    </source>
</reference>
<dbReference type="FunFam" id="3.90.1180.10:FF:000001">
    <property type="entry name" value="50S ribosomal protein L13"/>
    <property type="match status" value="1"/>
</dbReference>
<proteinExistence type="inferred from homology"/>
<dbReference type="InterPro" id="IPR005822">
    <property type="entry name" value="Ribosomal_uL13"/>
</dbReference>
<dbReference type="PIRSF" id="PIRSF002181">
    <property type="entry name" value="Ribosomal_L13"/>
    <property type="match status" value="1"/>
</dbReference>
<evidence type="ECO:0000256" key="6">
    <source>
        <dbReference type="HAMAP-Rule" id="MF_01366"/>
    </source>
</evidence>
<dbReference type="InterPro" id="IPR005823">
    <property type="entry name" value="Ribosomal_uL13_bac-type"/>
</dbReference>
<keyword evidence="8" id="KW-1185">Reference proteome</keyword>
<dbReference type="Pfam" id="PF00572">
    <property type="entry name" value="Ribosomal_L13"/>
    <property type="match status" value="1"/>
</dbReference>
<protein>
    <recommendedName>
        <fullName evidence="5 6">Large ribosomal subunit protein uL13</fullName>
    </recommendedName>
</protein>
<comment type="function">
    <text evidence="6">This protein is one of the early assembly proteins of the 50S ribosomal subunit, although it is not seen to bind rRNA by itself. It is important during the early stages of 50S assembly.</text>
</comment>
<dbReference type="PANTHER" id="PTHR11545">
    <property type="entry name" value="RIBOSOMAL PROTEIN L13"/>
    <property type="match status" value="1"/>
</dbReference>
<dbReference type="GO" id="GO:0006412">
    <property type="term" value="P:translation"/>
    <property type="evidence" value="ECO:0007669"/>
    <property type="project" value="UniProtKB-UniRule"/>
</dbReference>
<accession>A0A501XX53</accession>
<dbReference type="InterPro" id="IPR036899">
    <property type="entry name" value="Ribosomal_uL13_sf"/>
</dbReference>
<evidence type="ECO:0000256" key="4">
    <source>
        <dbReference type="ARBA" id="ARBA00023274"/>
    </source>
</evidence>
<evidence type="ECO:0000256" key="3">
    <source>
        <dbReference type="ARBA" id="ARBA00022980"/>
    </source>
</evidence>
<dbReference type="NCBIfam" id="TIGR01066">
    <property type="entry name" value="rplM_bact"/>
    <property type="match status" value="1"/>
</dbReference>